<dbReference type="Proteomes" id="UP001174997">
    <property type="component" value="Unassembled WGS sequence"/>
</dbReference>
<gene>
    <name evidence="2" type="ORF">QBC41DRAFT_398915</name>
</gene>
<feature type="compositionally biased region" description="Low complexity" evidence="1">
    <location>
        <begin position="77"/>
        <end position="86"/>
    </location>
</feature>
<feature type="compositionally biased region" description="Basic and acidic residues" evidence="1">
    <location>
        <begin position="183"/>
        <end position="192"/>
    </location>
</feature>
<reference evidence="2" key="1">
    <citation type="submission" date="2023-06" db="EMBL/GenBank/DDBJ databases">
        <title>Genome-scale phylogeny and comparative genomics of the fungal order Sordariales.</title>
        <authorList>
            <consortium name="Lawrence Berkeley National Laboratory"/>
            <person name="Hensen N."/>
            <person name="Bonometti L."/>
            <person name="Westerberg I."/>
            <person name="Brannstrom I.O."/>
            <person name="Guillou S."/>
            <person name="Cros-Aarteil S."/>
            <person name="Calhoun S."/>
            <person name="Haridas S."/>
            <person name="Kuo A."/>
            <person name="Mondo S."/>
            <person name="Pangilinan J."/>
            <person name="Riley R."/>
            <person name="Labutti K."/>
            <person name="Andreopoulos B."/>
            <person name="Lipzen A."/>
            <person name="Chen C."/>
            <person name="Yanf M."/>
            <person name="Daum C."/>
            <person name="Ng V."/>
            <person name="Clum A."/>
            <person name="Steindorff A."/>
            <person name="Ohm R."/>
            <person name="Martin F."/>
            <person name="Silar P."/>
            <person name="Natvig D."/>
            <person name="Lalanne C."/>
            <person name="Gautier V."/>
            <person name="Ament-Velasquez S.L."/>
            <person name="Kruys A."/>
            <person name="Hutchinson M.I."/>
            <person name="Powell A.J."/>
            <person name="Barry K."/>
            <person name="Miller A.N."/>
            <person name="Grigoriev I.V."/>
            <person name="Debuchy R."/>
            <person name="Gladieux P."/>
            <person name="Thoren M.H."/>
            <person name="Johannesson H."/>
        </authorList>
    </citation>
    <scope>NUCLEOTIDE SEQUENCE</scope>
    <source>
        <strain evidence="2">CBS 307.81</strain>
    </source>
</reference>
<feature type="compositionally biased region" description="Acidic residues" evidence="1">
    <location>
        <begin position="90"/>
        <end position="107"/>
    </location>
</feature>
<feature type="compositionally biased region" description="Basic and acidic residues" evidence="1">
    <location>
        <begin position="142"/>
        <end position="175"/>
    </location>
</feature>
<accession>A0AA39Z9Q6</accession>
<protein>
    <submittedName>
        <fullName evidence="2">Uncharacterized protein</fullName>
    </submittedName>
</protein>
<evidence type="ECO:0000313" key="3">
    <source>
        <dbReference type="Proteomes" id="UP001174997"/>
    </source>
</evidence>
<name>A0AA39Z9Q6_9PEZI</name>
<dbReference type="EMBL" id="JAULSY010000094">
    <property type="protein sequence ID" value="KAK0666124.1"/>
    <property type="molecule type" value="Genomic_DNA"/>
</dbReference>
<comment type="caution">
    <text evidence="2">The sequence shown here is derived from an EMBL/GenBank/DDBJ whole genome shotgun (WGS) entry which is preliminary data.</text>
</comment>
<feature type="compositionally biased region" description="Basic and acidic residues" evidence="1">
    <location>
        <begin position="126"/>
        <end position="135"/>
    </location>
</feature>
<organism evidence="2 3">
    <name type="scientific">Cercophora samala</name>
    <dbReference type="NCBI Taxonomy" id="330535"/>
    <lineage>
        <taxon>Eukaryota</taxon>
        <taxon>Fungi</taxon>
        <taxon>Dikarya</taxon>
        <taxon>Ascomycota</taxon>
        <taxon>Pezizomycotina</taxon>
        <taxon>Sordariomycetes</taxon>
        <taxon>Sordariomycetidae</taxon>
        <taxon>Sordariales</taxon>
        <taxon>Lasiosphaeriaceae</taxon>
        <taxon>Cercophora</taxon>
    </lineage>
</organism>
<sequence>MTEPTKKPPLIQCRQCRPLSPDRVQKCQHLIDEANRVLDNPGWALQNMYNQFYRENPLTSEWSGPFPLVKRADGCTGSNNNKNKNNGNGGEEEDVNDGSGDNDDDDDARSQRTLVDHGLATTVLQVEKEKENEKEGETEENKEEKETESEKQAHKEKGTEKENETGKNKRDEEGNNKTGNENETQKEKEVTKQKTIVPSNNNNNNNDDDIQTCKLIIEEALQCLDNLQALAVAFAEFCERDHMRRTTSRQ</sequence>
<dbReference type="AlphaFoldDB" id="A0AA39Z9Q6"/>
<proteinExistence type="predicted"/>
<feature type="region of interest" description="Disordered" evidence="1">
    <location>
        <begin position="71"/>
        <end position="207"/>
    </location>
</feature>
<evidence type="ECO:0000256" key="1">
    <source>
        <dbReference type="SAM" id="MobiDB-lite"/>
    </source>
</evidence>
<evidence type="ECO:0000313" key="2">
    <source>
        <dbReference type="EMBL" id="KAK0666124.1"/>
    </source>
</evidence>
<keyword evidence="3" id="KW-1185">Reference proteome</keyword>